<dbReference type="Proteomes" id="UP001173802">
    <property type="component" value="Unassembled WGS sequence"/>
</dbReference>
<reference evidence="1 2" key="1">
    <citation type="journal article" date="2023" name="Microorganisms">
        <title>Isolation and Genomic Characteristics of Cat-Borne Campylobacter felis sp. nov. and Sheep-Borne Campylobacter ovis sp. nov.</title>
        <authorList>
            <person name="Wang H."/>
            <person name="Li Y."/>
            <person name="Gu Y."/>
            <person name="Zhou G."/>
            <person name="Chen X."/>
            <person name="Zhang X."/>
            <person name="Shao Z."/>
            <person name="Zhang J."/>
            <person name="Zhang M."/>
        </authorList>
    </citation>
    <scope>NUCLEOTIDE SEQUENCE [LARGE SCALE GENOMIC DNA]</scope>
    <source>
        <strain evidence="1 2">XJK30-2</strain>
    </source>
</reference>
<evidence type="ECO:0000313" key="2">
    <source>
        <dbReference type="Proteomes" id="UP001173802"/>
    </source>
</evidence>
<name>A0ACC6FR15_9HELI</name>
<proteinExistence type="predicted"/>
<keyword evidence="2" id="KW-1185">Reference proteome</keyword>
<evidence type="ECO:0000313" key="1">
    <source>
        <dbReference type="EMBL" id="MDL0081708.1"/>
    </source>
</evidence>
<sequence>MLQTGITPTWQAPLQTQPLTFGASQQGINTLAKNASLKMPSLNPAQATPTAQGLTAGQATLGGINAALSATQLGLGIWNQIKSQELAEKQLKTAKDQLDIENTRWQNREDERKANNQAIAQSANALQLPTERY</sequence>
<comment type="caution">
    <text evidence="1">The sequence shown here is derived from an EMBL/GenBank/DDBJ whole genome shotgun (WGS) entry which is preliminary data.</text>
</comment>
<accession>A0ACC6FR15</accession>
<dbReference type="EMBL" id="JANURN010000002">
    <property type="protein sequence ID" value="MDL0081708.1"/>
    <property type="molecule type" value="Genomic_DNA"/>
</dbReference>
<gene>
    <name evidence="1" type="ORF">NYG90_03285</name>
</gene>
<protein>
    <submittedName>
        <fullName evidence="1">Uncharacterized protein</fullName>
    </submittedName>
</protein>
<organism evidence="1 2">
    <name type="scientific">Helicobacter zhangjianzhongii</name>
    <dbReference type="NCBI Taxonomy" id="2974574"/>
    <lineage>
        <taxon>Bacteria</taxon>
        <taxon>Pseudomonadati</taxon>
        <taxon>Campylobacterota</taxon>
        <taxon>Epsilonproteobacteria</taxon>
        <taxon>Campylobacterales</taxon>
        <taxon>Helicobacteraceae</taxon>
        <taxon>Helicobacter</taxon>
    </lineage>
</organism>